<evidence type="ECO:0000256" key="3">
    <source>
        <dbReference type="ARBA" id="ARBA00022692"/>
    </source>
</evidence>
<keyword evidence="7" id="KW-0325">Glycoprotein</keyword>
<dbReference type="InterPro" id="IPR052192">
    <property type="entry name" value="Insect_Ionotropic_Sensory_Rcpt"/>
</dbReference>
<dbReference type="EMBL" id="CAXLJM020000001">
    <property type="protein sequence ID" value="CAL8068300.1"/>
    <property type="molecule type" value="Genomic_DNA"/>
</dbReference>
<evidence type="ECO:0000256" key="4">
    <source>
        <dbReference type="ARBA" id="ARBA00022989"/>
    </source>
</evidence>
<organism evidence="9 10">
    <name type="scientific">Orchesella dallaii</name>
    <dbReference type="NCBI Taxonomy" id="48710"/>
    <lineage>
        <taxon>Eukaryota</taxon>
        <taxon>Metazoa</taxon>
        <taxon>Ecdysozoa</taxon>
        <taxon>Arthropoda</taxon>
        <taxon>Hexapoda</taxon>
        <taxon>Collembola</taxon>
        <taxon>Entomobryomorpha</taxon>
        <taxon>Entomobryoidea</taxon>
        <taxon>Orchesellidae</taxon>
        <taxon>Orchesellinae</taxon>
        <taxon>Orchesella</taxon>
    </lineage>
</organism>
<evidence type="ECO:0000256" key="1">
    <source>
        <dbReference type="ARBA" id="ARBA00004651"/>
    </source>
</evidence>
<evidence type="ECO:0000256" key="5">
    <source>
        <dbReference type="ARBA" id="ARBA00023136"/>
    </source>
</evidence>
<evidence type="ECO:0000256" key="6">
    <source>
        <dbReference type="ARBA" id="ARBA00023170"/>
    </source>
</evidence>
<comment type="caution">
    <text evidence="9">The sequence shown here is derived from an EMBL/GenBank/DDBJ whole genome shotgun (WGS) entry which is preliminary data.</text>
</comment>
<keyword evidence="6" id="KW-0675">Receptor</keyword>
<keyword evidence="10" id="KW-1185">Reference proteome</keyword>
<keyword evidence="5 8" id="KW-0472">Membrane</keyword>
<evidence type="ECO:0000313" key="9">
    <source>
        <dbReference type="EMBL" id="CAL8068300.1"/>
    </source>
</evidence>
<keyword evidence="4 8" id="KW-1133">Transmembrane helix</keyword>
<protein>
    <submittedName>
        <fullName evidence="9">Uncharacterized protein</fullName>
    </submittedName>
</protein>
<comment type="subcellular location">
    <subcellularLocation>
        <location evidence="1">Cell membrane</location>
        <topology evidence="1">Multi-pass membrane protein</topology>
    </subcellularLocation>
</comment>
<keyword evidence="2" id="KW-1003">Cell membrane</keyword>
<dbReference type="Proteomes" id="UP001642540">
    <property type="component" value="Unassembled WGS sequence"/>
</dbReference>
<evidence type="ECO:0000256" key="2">
    <source>
        <dbReference type="ARBA" id="ARBA00022475"/>
    </source>
</evidence>
<keyword evidence="3 8" id="KW-0812">Transmembrane</keyword>
<gene>
    <name evidence="9" type="ORF">ODALV1_LOCUS203</name>
</gene>
<feature type="transmembrane region" description="Helical" evidence="8">
    <location>
        <begin position="292"/>
        <end position="314"/>
    </location>
</feature>
<dbReference type="PANTHER" id="PTHR42643:SF24">
    <property type="entry name" value="IONOTROPIC RECEPTOR 60A"/>
    <property type="match status" value="1"/>
</dbReference>
<sequence>MKLNCVMIQHFNYSNLSPIIQGKYIEKENILNIFRVKHSIACITIVSNRYLLKRSRYDTFVKIDGQFVIEMDFKKIHNDKIVESILKSPAFLTFIFVNLPNTTSADFVLAESSVITTSAKIIVHNQQQGLNFILLNLASCDRFCEDGICYPISVKLQNISANITLTEIQHQWYVHSSNWLKYVSKPYFNRVIPPCDKIRSLTKGKFSNRYNSFRGESCIKLIIDFYHNCTSPDCESFANEYIDFKMIKVRDDTSLWVSSYGSSYIGYTYKFFTPFPGFEGINIWSLLHPISLPWWIVIVLSVAGTSLTLHLLGVKTSFWSVVQITLEQDFNIEPITYKHIFVLTNFIMGGILIRAAYTSTLYSFITEVPLPKIPKSLNETLENPGIEILLSNAGLYLITKPVLKIRVDRNAVERIPLLNKRGSVLWECLLGSVGPGTTYTKLYQNLTNRNPINCILNSSRFKKTMLRTKKKLRRFALLSTLESFHANAITLFGNRMVFQNLEPDTMVQLHGFTSSTKHAFHEYLTVDIGRLEASGIFGMLKEASSNMRKVLDLREERKKLPRQRFINIYTAINCKTCTSLDQVKAEDGNDELSQIESLRVIWFICFLCITISLMVFFFEVLLQAFRILQLWNNEK</sequence>
<evidence type="ECO:0000256" key="8">
    <source>
        <dbReference type="SAM" id="Phobius"/>
    </source>
</evidence>
<reference evidence="9 10" key="1">
    <citation type="submission" date="2024-08" db="EMBL/GenBank/DDBJ databases">
        <authorList>
            <person name="Cucini C."/>
            <person name="Frati F."/>
        </authorList>
    </citation>
    <scope>NUCLEOTIDE SEQUENCE [LARGE SCALE GENOMIC DNA]</scope>
</reference>
<feature type="transmembrane region" description="Helical" evidence="8">
    <location>
        <begin position="335"/>
        <end position="357"/>
    </location>
</feature>
<dbReference type="PANTHER" id="PTHR42643">
    <property type="entry name" value="IONOTROPIC RECEPTOR 20A-RELATED"/>
    <property type="match status" value="1"/>
</dbReference>
<accession>A0ABP1PI01</accession>
<proteinExistence type="predicted"/>
<feature type="transmembrane region" description="Helical" evidence="8">
    <location>
        <begin position="600"/>
        <end position="622"/>
    </location>
</feature>
<name>A0ABP1PI01_9HEXA</name>
<evidence type="ECO:0000313" key="10">
    <source>
        <dbReference type="Proteomes" id="UP001642540"/>
    </source>
</evidence>
<evidence type="ECO:0000256" key="7">
    <source>
        <dbReference type="ARBA" id="ARBA00023180"/>
    </source>
</evidence>